<sequence>MDGGAMDVGAMESFLIKDQDQNLRVRSREVSAVFTRFDLTTFRVLVMTIWVDHDVRKSLDEDGSSSLRDISAPKWSPGDEMVAVGDYFMVGDDLLHVIMGASKSCRPMTPSYNDIIALAPLVFGRIVVLCTHELPDASEHARIVVVGARELESFFQAVTRSGRAAVITATVLSMLNPTKATMLASKKRTPHPKTHPRLSSVQNAASPRPSSPRLKPSTMKTPKTKPTHAVVVTRRDVAPNKPAVSSRLTPTRLLTSADHDVVRQYKAALDLTRAHTSPDTLPFFVAILKQLGSKSHKALQEPSISYDNVKEYVDVWQPLLVAETAHATHQGFEKYAKRDVALVCQERTHHDVWRFSAVPWNLHESLHMHDVVRLKCGRTQVYGIIVGQDQADKARFFALLEDGARPQTSTKWSVVFGVNLISQMREFVALSSLGQVPATLRRMILQPTHAASVRCTVKKHDASLRKLRSTPGSTADMEILGILRSLDDTAMTLGEFYSTRILATVQDLGARSDKNVTKAARALSIKWSTAIEFERATNSPPRLVPRVVWHTVSSQVDDAQRAAIKEILNSPAPIALLQGPPGTGKTTASVALANCLATTQLLVRTAATRFGLLPVLIAAPSNKAAFGFATRLLQPECLVDTDGSRTTIKTPSDAPEDQRFTMVVNAKPDLVPKVLKPFCLTLVVDKAMDACDHVATLLARRKEKHKARDAIKEALNLNNSKRCERALRTERNQLGASIKEIAETIARIRLEKTKTIVGNTTFVVGTLSSLGNGTLDVVDHGFAAIIVDEAAQAVELSALLAFRVRTCRHIFIGDVQQLRATVTSEAVKRAKYGRSLFERLEIAGVCVSKLQIQYRMHPLIAHFSSTNFYDGNLKSGRAVFARLEGDNIYKHPTLQPFACYDVRGEESYANGSFYNNAEAVYITDMVRHIKTLRASATRSYAILSPYKGQVELLRENVAAEKWTDVQGHEADIVLLSTVRVHEPGFLTENPRANVALTRSRSNIIVVGHAELLTSCSIWRKMVQQAVKLKTHFVTRNKSFIELWNDTETDAALKAHHAKVHKALLEMYAAAPDGCVGLRSLSEMLITADISTSTCVA</sequence>
<evidence type="ECO:0000313" key="4">
    <source>
        <dbReference type="EMBL" id="EQC31488.1"/>
    </source>
</evidence>
<dbReference type="SUPFAM" id="SSF52540">
    <property type="entry name" value="P-loop containing nucleoside triphosphate hydrolases"/>
    <property type="match status" value="1"/>
</dbReference>
<dbReference type="OrthoDB" id="6513042at2759"/>
<dbReference type="RefSeq" id="XP_008614887.1">
    <property type="nucleotide sequence ID" value="XM_008616665.1"/>
</dbReference>
<dbReference type="CDD" id="cd18808">
    <property type="entry name" value="SF1_C_Upf1"/>
    <property type="match status" value="1"/>
</dbReference>
<dbReference type="STRING" id="1156394.T0RGT0"/>
<proteinExistence type="predicted"/>
<name>T0RGT0_SAPDV</name>
<dbReference type="PANTHER" id="PTHR10887:SF495">
    <property type="entry name" value="HELICASE SENATAXIN ISOFORM X1-RELATED"/>
    <property type="match status" value="1"/>
</dbReference>
<evidence type="ECO:0008006" key="6">
    <source>
        <dbReference type="Google" id="ProtNLM"/>
    </source>
</evidence>
<dbReference type="InterPro" id="IPR035441">
    <property type="entry name" value="TFIIS/LEDGF_dom_sf"/>
</dbReference>
<dbReference type="Proteomes" id="UP000030762">
    <property type="component" value="Unassembled WGS sequence"/>
</dbReference>
<dbReference type="AlphaFoldDB" id="T0RGT0"/>
<accession>T0RGT0</accession>
<dbReference type="EMBL" id="JH767168">
    <property type="protein sequence ID" value="EQC31488.1"/>
    <property type="molecule type" value="Genomic_DNA"/>
</dbReference>
<feature type="region of interest" description="Disordered" evidence="1">
    <location>
        <begin position="183"/>
        <end position="228"/>
    </location>
</feature>
<evidence type="ECO:0000259" key="2">
    <source>
        <dbReference type="Pfam" id="PF13086"/>
    </source>
</evidence>
<organism evidence="4 5">
    <name type="scientific">Saprolegnia diclina (strain VS20)</name>
    <dbReference type="NCBI Taxonomy" id="1156394"/>
    <lineage>
        <taxon>Eukaryota</taxon>
        <taxon>Sar</taxon>
        <taxon>Stramenopiles</taxon>
        <taxon>Oomycota</taxon>
        <taxon>Saprolegniomycetes</taxon>
        <taxon>Saprolegniales</taxon>
        <taxon>Saprolegniaceae</taxon>
        <taxon>Saprolegnia</taxon>
    </lineage>
</organism>
<evidence type="ECO:0000256" key="1">
    <source>
        <dbReference type="SAM" id="MobiDB-lite"/>
    </source>
</evidence>
<evidence type="ECO:0000313" key="5">
    <source>
        <dbReference type="Proteomes" id="UP000030762"/>
    </source>
</evidence>
<dbReference type="InterPro" id="IPR045055">
    <property type="entry name" value="DNA2/NAM7-like"/>
</dbReference>
<dbReference type="PANTHER" id="PTHR10887">
    <property type="entry name" value="DNA2/NAM7 HELICASE FAMILY"/>
    <property type="match status" value="1"/>
</dbReference>
<dbReference type="InterPro" id="IPR041679">
    <property type="entry name" value="DNA2/NAM7-like_C"/>
</dbReference>
<protein>
    <recommendedName>
        <fullName evidence="6">AAA+ ATPase domain-containing protein</fullName>
    </recommendedName>
</protein>
<dbReference type="eggNOG" id="KOG1801">
    <property type="taxonomic scope" value="Eukaryota"/>
</dbReference>
<dbReference type="InParanoid" id="T0RGT0"/>
<dbReference type="GO" id="GO:0004386">
    <property type="term" value="F:helicase activity"/>
    <property type="evidence" value="ECO:0007669"/>
    <property type="project" value="InterPro"/>
</dbReference>
<dbReference type="InterPro" id="IPR047187">
    <property type="entry name" value="SF1_C_Upf1"/>
</dbReference>
<dbReference type="SUPFAM" id="SSF47676">
    <property type="entry name" value="Conserved domain common to transcription factors TFIIS, elongin A, CRSP70"/>
    <property type="match status" value="1"/>
</dbReference>
<dbReference type="InterPro" id="IPR027417">
    <property type="entry name" value="P-loop_NTPase"/>
</dbReference>
<evidence type="ECO:0000259" key="3">
    <source>
        <dbReference type="Pfam" id="PF13087"/>
    </source>
</evidence>
<feature type="compositionally biased region" description="Low complexity" evidence="1">
    <location>
        <begin position="206"/>
        <end position="221"/>
    </location>
</feature>
<feature type="domain" description="DNA2/NAM7 helicase helicase" evidence="2">
    <location>
        <begin position="555"/>
        <end position="825"/>
    </location>
</feature>
<dbReference type="VEuPathDB" id="FungiDB:SDRG_10664"/>
<feature type="compositionally biased region" description="Basic residues" evidence="1">
    <location>
        <begin position="185"/>
        <end position="196"/>
    </location>
</feature>
<dbReference type="GeneID" id="19951391"/>
<dbReference type="Gene3D" id="3.40.50.300">
    <property type="entry name" value="P-loop containing nucleotide triphosphate hydrolases"/>
    <property type="match status" value="2"/>
</dbReference>
<dbReference type="InterPro" id="IPR041677">
    <property type="entry name" value="DNA2/NAM7_AAA_11"/>
</dbReference>
<keyword evidence="5" id="KW-1185">Reference proteome</keyword>
<reference evidence="4 5" key="1">
    <citation type="submission" date="2012-04" db="EMBL/GenBank/DDBJ databases">
        <title>The Genome Sequence of Saprolegnia declina VS20.</title>
        <authorList>
            <consortium name="The Broad Institute Genome Sequencing Platform"/>
            <person name="Russ C."/>
            <person name="Nusbaum C."/>
            <person name="Tyler B."/>
            <person name="van West P."/>
            <person name="Dieguez-Uribeondo J."/>
            <person name="de Bruijn I."/>
            <person name="Tripathy S."/>
            <person name="Jiang R."/>
            <person name="Young S.K."/>
            <person name="Zeng Q."/>
            <person name="Gargeya S."/>
            <person name="Fitzgerald M."/>
            <person name="Haas B."/>
            <person name="Abouelleil A."/>
            <person name="Alvarado L."/>
            <person name="Arachchi H.M."/>
            <person name="Berlin A."/>
            <person name="Chapman S.B."/>
            <person name="Goldberg J."/>
            <person name="Griggs A."/>
            <person name="Gujja S."/>
            <person name="Hansen M."/>
            <person name="Howarth C."/>
            <person name="Imamovic A."/>
            <person name="Larimer J."/>
            <person name="McCowen C."/>
            <person name="Montmayeur A."/>
            <person name="Murphy C."/>
            <person name="Neiman D."/>
            <person name="Pearson M."/>
            <person name="Priest M."/>
            <person name="Roberts A."/>
            <person name="Saif S."/>
            <person name="Shea T."/>
            <person name="Sisk P."/>
            <person name="Sykes S."/>
            <person name="Wortman J."/>
            <person name="Nusbaum C."/>
            <person name="Birren B."/>
        </authorList>
    </citation>
    <scope>NUCLEOTIDE SEQUENCE [LARGE SCALE GENOMIC DNA]</scope>
    <source>
        <strain evidence="4 5">VS20</strain>
    </source>
</reference>
<gene>
    <name evidence="4" type="ORF">SDRG_10664</name>
</gene>
<dbReference type="Pfam" id="PF13086">
    <property type="entry name" value="AAA_11"/>
    <property type="match status" value="1"/>
</dbReference>
<dbReference type="OMA" id="ANCLATT"/>
<feature type="domain" description="DNA2/NAM7 helicase-like C-terminal" evidence="3">
    <location>
        <begin position="832"/>
        <end position="1009"/>
    </location>
</feature>
<dbReference type="Pfam" id="PF13087">
    <property type="entry name" value="AAA_12"/>
    <property type="match status" value="1"/>
</dbReference>